<accession>A0ABQ9HY34</accession>
<sequence length="189" mass="21803">MSDTTQCLLATKSFLGLLQQMQVFLKNSHKLFHVYLKQNQKVLLSATGVTRWRSTSDGTTKRFGHFDYWVGTENTDNTFHQRTVFVELVVTLYMIGNSQDFNPKTPLSDYLQTKKLDYAQAWGLVSTSQNELEEAKSQFDQVIRAAIMFVSVMSRLLDEKIEGNPSLEAENLYMELELQSKKIRKITEM</sequence>
<gene>
    <name evidence="1" type="ORF">PR048_008784</name>
</gene>
<name>A0ABQ9HY34_9NEOP</name>
<evidence type="ECO:0000313" key="2">
    <source>
        <dbReference type="Proteomes" id="UP001159363"/>
    </source>
</evidence>
<evidence type="ECO:0000313" key="1">
    <source>
        <dbReference type="EMBL" id="KAJ8889286.1"/>
    </source>
</evidence>
<dbReference type="Proteomes" id="UP001159363">
    <property type="component" value="Chromosome 3"/>
</dbReference>
<proteinExistence type="predicted"/>
<protein>
    <submittedName>
        <fullName evidence="1">Uncharacterized protein</fullName>
    </submittedName>
</protein>
<organism evidence="1 2">
    <name type="scientific">Dryococelus australis</name>
    <dbReference type="NCBI Taxonomy" id="614101"/>
    <lineage>
        <taxon>Eukaryota</taxon>
        <taxon>Metazoa</taxon>
        <taxon>Ecdysozoa</taxon>
        <taxon>Arthropoda</taxon>
        <taxon>Hexapoda</taxon>
        <taxon>Insecta</taxon>
        <taxon>Pterygota</taxon>
        <taxon>Neoptera</taxon>
        <taxon>Polyneoptera</taxon>
        <taxon>Phasmatodea</taxon>
        <taxon>Verophasmatodea</taxon>
        <taxon>Anareolatae</taxon>
        <taxon>Phasmatidae</taxon>
        <taxon>Eurycanthinae</taxon>
        <taxon>Dryococelus</taxon>
    </lineage>
</organism>
<comment type="caution">
    <text evidence="1">The sequence shown here is derived from an EMBL/GenBank/DDBJ whole genome shotgun (WGS) entry which is preliminary data.</text>
</comment>
<dbReference type="EMBL" id="JARBHB010000003">
    <property type="protein sequence ID" value="KAJ8889286.1"/>
    <property type="molecule type" value="Genomic_DNA"/>
</dbReference>
<keyword evidence="2" id="KW-1185">Reference proteome</keyword>
<reference evidence="1 2" key="1">
    <citation type="submission" date="2023-02" db="EMBL/GenBank/DDBJ databases">
        <title>LHISI_Scaffold_Assembly.</title>
        <authorList>
            <person name="Stuart O.P."/>
            <person name="Cleave R."/>
            <person name="Magrath M.J.L."/>
            <person name="Mikheyev A.S."/>
        </authorList>
    </citation>
    <scope>NUCLEOTIDE SEQUENCE [LARGE SCALE GENOMIC DNA]</scope>
    <source>
        <strain evidence="1">Daus_M_001</strain>
        <tissue evidence="1">Leg muscle</tissue>
    </source>
</reference>